<dbReference type="InterPro" id="IPR006342">
    <property type="entry name" value="FkbM_mtfrase"/>
</dbReference>
<reference evidence="2" key="1">
    <citation type="submission" date="2020-09" db="EMBL/GenBank/DDBJ databases">
        <title>Iningainema tapete sp. nov. (Scytonemataceae, Cyanobacteria) from greenhouses in central Florida (USA) produces two types of nodularin with biosynthetic potential for microcystin-LR and anabaenopeptins.</title>
        <authorList>
            <person name="Berthold D.E."/>
            <person name="Lefler F.W."/>
            <person name="Huang I.-S."/>
            <person name="Abdulla H."/>
            <person name="Zimba P.V."/>
            <person name="Laughinghouse H.D. IV."/>
        </authorList>
    </citation>
    <scope>NUCLEOTIDE SEQUENCE</scope>
    <source>
        <strain evidence="2">BLCCT55</strain>
    </source>
</reference>
<keyword evidence="2" id="KW-0808">Transferase</keyword>
<evidence type="ECO:0000313" key="2">
    <source>
        <dbReference type="EMBL" id="MBD2777694.1"/>
    </source>
</evidence>
<dbReference type="InterPro" id="IPR052514">
    <property type="entry name" value="SAM-dependent_MTase"/>
</dbReference>
<organism evidence="2 3">
    <name type="scientific">Iningainema tapete BLCC-T55</name>
    <dbReference type="NCBI Taxonomy" id="2748662"/>
    <lineage>
        <taxon>Bacteria</taxon>
        <taxon>Bacillati</taxon>
        <taxon>Cyanobacteriota</taxon>
        <taxon>Cyanophyceae</taxon>
        <taxon>Nostocales</taxon>
        <taxon>Scytonemataceae</taxon>
        <taxon>Iningainema tapete</taxon>
    </lineage>
</organism>
<dbReference type="GO" id="GO:0008168">
    <property type="term" value="F:methyltransferase activity"/>
    <property type="evidence" value="ECO:0007669"/>
    <property type="project" value="UniProtKB-KW"/>
</dbReference>
<dbReference type="Proteomes" id="UP000629098">
    <property type="component" value="Unassembled WGS sequence"/>
</dbReference>
<dbReference type="PANTHER" id="PTHR34203:SF13">
    <property type="entry name" value="EXPRESSED PROTEIN"/>
    <property type="match status" value="1"/>
</dbReference>
<dbReference type="AlphaFoldDB" id="A0A8J6XSS8"/>
<dbReference type="NCBIfam" id="TIGR01444">
    <property type="entry name" value="fkbM_fam"/>
    <property type="match status" value="2"/>
</dbReference>
<dbReference type="SUPFAM" id="SSF53335">
    <property type="entry name" value="S-adenosyl-L-methionine-dependent methyltransferases"/>
    <property type="match status" value="1"/>
</dbReference>
<dbReference type="EMBL" id="JACXAE010000117">
    <property type="protein sequence ID" value="MBD2777694.1"/>
    <property type="molecule type" value="Genomic_DNA"/>
</dbReference>
<dbReference type="InterPro" id="IPR029063">
    <property type="entry name" value="SAM-dependent_MTases_sf"/>
</dbReference>
<dbReference type="GO" id="GO:0032259">
    <property type="term" value="P:methylation"/>
    <property type="evidence" value="ECO:0007669"/>
    <property type="project" value="UniProtKB-KW"/>
</dbReference>
<accession>A0A8J6XSS8</accession>
<evidence type="ECO:0000259" key="1">
    <source>
        <dbReference type="Pfam" id="PF05050"/>
    </source>
</evidence>
<sequence>MQITLAETVLPNGMKIFCLQKKLVPIIYQQVQEYLKNGIELQKGDTVFDIGANIGLFSLYLYQLYHKNVSIYAFEPIPAIFEVLHRNAQRFDPETIKVFCCGLSQESKTLNFGYYPNAPVLSTAYPEDSKEVRDRLKKTTLDNLKDLPSAFRWISWLPPFLRSLILDRILEKAFQQEQVTCQVKTVSEIIREHDIQRIDLLKVDVEKSELDVLLGIEEQDWLKIKQIVVEVHDLDHRVEKITSLLKKNRFNEMKVEQEQARKGTNVFNIYAVQ</sequence>
<dbReference type="PANTHER" id="PTHR34203">
    <property type="entry name" value="METHYLTRANSFERASE, FKBM FAMILY PROTEIN"/>
    <property type="match status" value="1"/>
</dbReference>
<protein>
    <submittedName>
        <fullName evidence="2">FkbM family methyltransferase</fullName>
    </submittedName>
</protein>
<proteinExistence type="predicted"/>
<dbReference type="Gene3D" id="3.40.50.150">
    <property type="entry name" value="Vaccinia Virus protein VP39"/>
    <property type="match status" value="1"/>
</dbReference>
<keyword evidence="2" id="KW-0489">Methyltransferase</keyword>
<feature type="domain" description="Methyltransferase FkbM" evidence="1">
    <location>
        <begin position="49"/>
        <end position="249"/>
    </location>
</feature>
<name>A0A8J6XSS8_9CYAN</name>
<dbReference type="Pfam" id="PF05050">
    <property type="entry name" value="Methyltransf_21"/>
    <property type="match status" value="1"/>
</dbReference>
<keyword evidence="3" id="KW-1185">Reference proteome</keyword>
<gene>
    <name evidence="2" type="ORF">ICL16_38055</name>
</gene>
<evidence type="ECO:0000313" key="3">
    <source>
        <dbReference type="Proteomes" id="UP000629098"/>
    </source>
</evidence>
<dbReference type="RefSeq" id="WP_190836764.1">
    <property type="nucleotide sequence ID" value="NZ_CAWPPI010000117.1"/>
</dbReference>
<comment type="caution">
    <text evidence="2">The sequence shown here is derived from an EMBL/GenBank/DDBJ whole genome shotgun (WGS) entry which is preliminary data.</text>
</comment>